<sequence>MPDESNAPTRARIERRTQTRIGYLLRTLHMPPEGSPIPDDQVDLLLALRRKERERRREA</sequence>
<accession>A0A5B2VF55</accession>
<organism evidence="1 2">
    <name type="scientific">Salinarimonas soli</name>
    <dbReference type="NCBI Taxonomy" id="1638099"/>
    <lineage>
        <taxon>Bacteria</taxon>
        <taxon>Pseudomonadati</taxon>
        <taxon>Pseudomonadota</taxon>
        <taxon>Alphaproteobacteria</taxon>
        <taxon>Hyphomicrobiales</taxon>
        <taxon>Salinarimonadaceae</taxon>
        <taxon>Salinarimonas</taxon>
    </lineage>
</organism>
<evidence type="ECO:0000313" key="1">
    <source>
        <dbReference type="EMBL" id="KAA2237574.1"/>
    </source>
</evidence>
<dbReference type="Proteomes" id="UP000323142">
    <property type="component" value="Unassembled WGS sequence"/>
</dbReference>
<protein>
    <recommendedName>
        <fullName evidence="3">Anti-sigma factor NepR domain-containing protein</fullName>
    </recommendedName>
</protein>
<comment type="caution">
    <text evidence="1">The sequence shown here is derived from an EMBL/GenBank/DDBJ whole genome shotgun (WGS) entry which is preliminary data.</text>
</comment>
<reference evidence="1 2" key="2">
    <citation type="submission" date="2019-09" db="EMBL/GenBank/DDBJ databases">
        <authorList>
            <person name="Jin C."/>
        </authorList>
    </citation>
    <scope>NUCLEOTIDE SEQUENCE [LARGE SCALE GENOMIC DNA]</scope>
    <source>
        <strain evidence="1 2">BN140002</strain>
    </source>
</reference>
<dbReference type="AlphaFoldDB" id="A0A5B2VF55"/>
<gene>
    <name evidence="1" type="ORF">F0L46_11370</name>
</gene>
<evidence type="ECO:0000313" key="2">
    <source>
        <dbReference type="Proteomes" id="UP000323142"/>
    </source>
</evidence>
<reference evidence="1 2" key="1">
    <citation type="submission" date="2019-09" db="EMBL/GenBank/DDBJ databases">
        <title>Salinarimonas rosea gen. nov., sp. nov., a new member of the a-2 subgroup of the Proteobacteria.</title>
        <authorList>
            <person name="Liu J."/>
        </authorList>
    </citation>
    <scope>NUCLEOTIDE SEQUENCE [LARGE SCALE GENOMIC DNA]</scope>
    <source>
        <strain evidence="1 2">BN140002</strain>
    </source>
</reference>
<keyword evidence="2" id="KW-1185">Reference proteome</keyword>
<proteinExistence type="predicted"/>
<name>A0A5B2VF55_9HYPH</name>
<dbReference type="EMBL" id="VUOA01000019">
    <property type="protein sequence ID" value="KAA2237574.1"/>
    <property type="molecule type" value="Genomic_DNA"/>
</dbReference>
<dbReference type="RefSeq" id="WP_149817499.1">
    <property type="nucleotide sequence ID" value="NZ_VUOA01000019.1"/>
</dbReference>
<evidence type="ECO:0008006" key="3">
    <source>
        <dbReference type="Google" id="ProtNLM"/>
    </source>
</evidence>